<reference evidence="9" key="1">
    <citation type="submission" date="2015-05" db="EMBL/GenBank/DDBJ databases">
        <authorList>
            <person name="Wang D.B."/>
            <person name="Wang M."/>
        </authorList>
    </citation>
    <scope>NUCLEOTIDE SEQUENCE</scope>
    <source>
        <strain evidence="9">36-1</strain>
    </source>
</reference>
<sequence length="355" mass="37725">MAATTSNAFTTTKARQVIGPLTTVFNAPQDCHECTLESQGDHGGPSWFEGCNIFNTETFCGEPPLCFPRVTSYSDIEGGYFFYSPGLACPDKWQTVATVKAEDASLGSLVSGIRVDTLMKGETAAVCCPKSFTYVPDNTTTASCIRHVTTNPFFYSSCGQGNTQTFIQQTRIGSPTVVSTLSASGSTTWMITNTMVFAGVEMSAPTIQLNFRSQDLSLSSTSSQTSSAADPNSSSTDQSSSGDSQKSSTLSGGAIAGIVVGIVGALAIGLAIFLLMRRRKKRQTLSNQDPDPAQGKDNAYHKPELSGVPATTEPVRYGELPASEEPRFELDAHERPVEAPVHELPLEADAGVTNK</sequence>
<comment type="caution">
    <text evidence="8">The sequence shown here is derived from an EMBL/GenBank/DDBJ whole genome shotgun (WGS) entry which is preliminary data.</text>
</comment>
<dbReference type="GeneID" id="28882441"/>
<dbReference type="CDD" id="cd12087">
    <property type="entry name" value="TM_EGFR-like"/>
    <property type="match status" value="1"/>
</dbReference>
<dbReference type="Proteomes" id="UP000245956">
    <property type="component" value="Unassembled WGS sequence"/>
</dbReference>
<dbReference type="GO" id="GO:0016020">
    <property type="term" value="C:membrane"/>
    <property type="evidence" value="ECO:0007669"/>
    <property type="project" value="UniProtKB-SubCell"/>
</dbReference>
<name>A0A179HXI4_PURLI</name>
<dbReference type="EMBL" id="LSBI01000001">
    <property type="protein sequence ID" value="OAQ94198.1"/>
    <property type="molecule type" value="Genomic_DNA"/>
</dbReference>
<dbReference type="PANTHER" id="PTHR15549">
    <property type="entry name" value="PAIRED IMMUNOGLOBULIN-LIKE TYPE 2 RECEPTOR"/>
    <property type="match status" value="1"/>
</dbReference>
<evidence type="ECO:0000313" key="10">
    <source>
        <dbReference type="Proteomes" id="UP000078340"/>
    </source>
</evidence>
<evidence type="ECO:0000256" key="4">
    <source>
        <dbReference type="ARBA" id="ARBA00023136"/>
    </source>
</evidence>
<reference evidence="8 10" key="3">
    <citation type="submission" date="2016-02" db="EMBL/GenBank/DDBJ databases">
        <title>Biosynthesis of antibiotic leucinostatins and their inhibition on Phytophthora in bio-control Purpureocillium lilacinum.</title>
        <authorList>
            <person name="Wang G."/>
            <person name="Liu Z."/>
            <person name="Lin R."/>
            <person name="Li E."/>
            <person name="Mao Z."/>
            <person name="Ling J."/>
            <person name="Yin W."/>
            <person name="Xie B."/>
        </authorList>
    </citation>
    <scope>NUCLEOTIDE SEQUENCE [LARGE SCALE GENOMIC DNA]</scope>
    <source>
        <strain evidence="7">PLBJ-1</strain>
        <strain evidence="8">PLFJ-1</strain>
    </source>
</reference>
<protein>
    <submittedName>
        <fullName evidence="8">Transmembrane alpha-helix domain-containing protein</fullName>
    </submittedName>
    <submittedName>
        <fullName evidence="9">p63 related protein</fullName>
    </submittedName>
</protein>
<feature type="compositionally biased region" description="Basic and acidic residues" evidence="5">
    <location>
        <begin position="324"/>
        <end position="345"/>
    </location>
</feature>
<evidence type="ECO:0000256" key="3">
    <source>
        <dbReference type="ARBA" id="ARBA00022989"/>
    </source>
</evidence>
<dbReference type="STRING" id="33203.A0A179HXI4"/>
<evidence type="ECO:0000256" key="5">
    <source>
        <dbReference type="SAM" id="MobiDB-lite"/>
    </source>
</evidence>
<dbReference type="GO" id="GO:0071944">
    <property type="term" value="C:cell periphery"/>
    <property type="evidence" value="ECO:0007669"/>
    <property type="project" value="UniProtKB-ARBA"/>
</dbReference>
<dbReference type="RefSeq" id="XP_018182917.1">
    <property type="nucleotide sequence ID" value="XM_018317392.1"/>
</dbReference>
<proteinExistence type="predicted"/>
<evidence type="ECO:0000256" key="1">
    <source>
        <dbReference type="ARBA" id="ARBA00004167"/>
    </source>
</evidence>
<accession>A0A179HXI4</accession>
<dbReference type="EMBL" id="LCWV01000010">
    <property type="protein sequence ID" value="PWI69988.1"/>
    <property type="molecule type" value="Genomic_DNA"/>
</dbReference>
<dbReference type="Proteomes" id="UP000078340">
    <property type="component" value="Unassembled WGS sequence"/>
</dbReference>
<keyword evidence="4 6" id="KW-0472">Membrane</keyword>
<gene>
    <name evidence="9" type="ORF">PCL_00132</name>
    <name evidence="7" type="ORF">VFPBJ_00277</name>
    <name evidence="8" type="ORF">VFPFJ_00307</name>
</gene>
<dbReference type="AlphaFoldDB" id="A0A179HXI4"/>
<reference evidence="9 11" key="2">
    <citation type="journal article" date="2016" name="Front. Microbiol.">
        <title>Genome and transcriptome sequences reveal the specific parasitism of the nematophagous Purpureocillium lilacinum 36-1.</title>
        <authorList>
            <person name="Xie J."/>
            <person name="Li S."/>
            <person name="Mo C."/>
            <person name="Xiao X."/>
            <person name="Peng D."/>
            <person name="Wang G."/>
            <person name="Xiao Y."/>
        </authorList>
    </citation>
    <scope>NUCLEOTIDE SEQUENCE [LARGE SCALE GENOMIC DNA]</scope>
    <source>
        <strain evidence="9 11">36-1</strain>
    </source>
</reference>
<organism evidence="8 10">
    <name type="scientific">Purpureocillium lilacinum</name>
    <name type="common">Paecilomyces lilacinus</name>
    <dbReference type="NCBI Taxonomy" id="33203"/>
    <lineage>
        <taxon>Eukaryota</taxon>
        <taxon>Fungi</taxon>
        <taxon>Dikarya</taxon>
        <taxon>Ascomycota</taxon>
        <taxon>Pezizomycotina</taxon>
        <taxon>Sordariomycetes</taxon>
        <taxon>Hypocreomycetidae</taxon>
        <taxon>Hypocreales</taxon>
        <taxon>Ophiocordycipitaceae</taxon>
        <taxon>Purpureocillium</taxon>
    </lineage>
</organism>
<feature type="transmembrane region" description="Helical" evidence="6">
    <location>
        <begin position="254"/>
        <end position="276"/>
    </location>
</feature>
<dbReference type="Proteomes" id="UP000078240">
    <property type="component" value="Unassembled WGS sequence"/>
</dbReference>
<keyword evidence="3 6" id="KW-1133">Transmembrane helix</keyword>
<feature type="region of interest" description="Disordered" evidence="5">
    <location>
        <begin position="283"/>
        <end position="355"/>
    </location>
</feature>
<dbReference type="OrthoDB" id="5429716at2759"/>
<evidence type="ECO:0000313" key="11">
    <source>
        <dbReference type="Proteomes" id="UP000245956"/>
    </source>
</evidence>
<dbReference type="EMBL" id="LSBH01000001">
    <property type="protein sequence ID" value="OAQ86237.1"/>
    <property type="molecule type" value="Genomic_DNA"/>
</dbReference>
<feature type="region of interest" description="Disordered" evidence="5">
    <location>
        <begin position="221"/>
        <end position="248"/>
    </location>
</feature>
<evidence type="ECO:0000256" key="2">
    <source>
        <dbReference type="ARBA" id="ARBA00022692"/>
    </source>
</evidence>
<evidence type="ECO:0000256" key="6">
    <source>
        <dbReference type="SAM" id="Phobius"/>
    </source>
</evidence>
<evidence type="ECO:0000313" key="8">
    <source>
        <dbReference type="EMBL" id="OAQ94198.1"/>
    </source>
</evidence>
<keyword evidence="2 6" id="KW-0812">Transmembrane</keyword>
<comment type="subcellular location">
    <subcellularLocation>
        <location evidence="1">Membrane</location>
        <topology evidence="1">Single-pass membrane protein</topology>
    </subcellularLocation>
</comment>
<evidence type="ECO:0000313" key="7">
    <source>
        <dbReference type="EMBL" id="OAQ86237.1"/>
    </source>
</evidence>
<dbReference type="InterPro" id="IPR051694">
    <property type="entry name" value="Immunoregulatory_rcpt-like"/>
</dbReference>
<evidence type="ECO:0000313" key="9">
    <source>
        <dbReference type="EMBL" id="PWI69988.1"/>
    </source>
</evidence>
<dbReference type="KEGG" id="plj:28882441"/>